<dbReference type="GO" id="GO:0008017">
    <property type="term" value="F:microtubule binding"/>
    <property type="evidence" value="ECO:0007669"/>
    <property type="project" value="InterPro"/>
</dbReference>
<evidence type="ECO:0000256" key="2">
    <source>
        <dbReference type="ARBA" id="ARBA00022490"/>
    </source>
</evidence>
<dbReference type="PANTHER" id="PTHR14682">
    <property type="entry name" value="KATNB1-LIKE PROTEIN 1"/>
    <property type="match status" value="1"/>
</dbReference>
<keyword evidence="4" id="KW-1133">Transmembrane helix</keyword>
<feature type="transmembrane region" description="Helical" evidence="4">
    <location>
        <begin position="301"/>
        <end position="320"/>
    </location>
</feature>
<name>A0A8D0FGQ8_STROC</name>
<keyword evidence="4" id="KW-0472">Membrane</keyword>
<reference evidence="6" key="2">
    <citation type="submission" date="2025-09" db="UniProtKB">
        <authorList>
            <consortium name="Ensembl"/>
        </authorList>
    </citation>
    <scope>IDENTIFICATION</scope>
</reference>
<dbReference type="Proteomes" id="UP000694551">
    <property type="component" value="Unplaced"/>
</dbReference>
<comment type="subcellular location">
    <subcellularLocation>
        <location evidence="1">Cytoplasm</location>
        <location evidence="1">Cytoskeleton</location>
    </subcellularLocation>
</comment>
<dbReference type="InterPro" id="IPR028021">
    <property type="entry name" value="Katanin_C-terminal"/>
</dbReference>
<dbReference type="AlphaFoldDB" id="A0A8D0FGQ8"/>
<keyword evidence="7" id="KW-1185">Reference proteome</keyword>
<keyword evidence="3" id="KW-0206">Cytoskeleton</keyword>
<feature type="domain" description="Katanin p80 subunit C-terminal" evidence="5">
    <location>
        <begin position="148"/>
        <end position="298"/>
    </location>
</feature>
<evidence type="ECO:0000256" key="4">
    <source>
        <dbReference type="SAM" id="Phobius"/>
    </source>
</evidence>
<protein>
    <submittedName>
        <fullName evidence="6">Katanin regulatory subunit B1 like 1</fullName>
    </submittedName>
</protein>
<dbReference type="InterPro" id="IPR042404">
    <property type="entry name" value="KATNBL1"/>
</dbReference>
<proteinExistence type="predicted"/>
<dbReference type="Ensembl" id="ENSSOCT00000017330.1">
    <property type="protein sequence ID" value="ENSSOCP00000016896.1"/>
    <property type="gene ID" value="ENSSOCG00000012725.1"/>
</dbReference>
<dbReference type="GO" id="GO:0005730">
    <property type="term" value="C:nucleolus"/>
    <property type="evidence" value="ECO:0007669"/>
    <property type="project" value="TreeGrafter"/>
</dbReference>
<sequence length="344" mass="38852">MASEAHNVQKQKVLHIEGHPIDLSRKRISSSTKKIMKEGKKSPKQLASYTNRITVGKTVASPLSLFKVVYCKRKVHCYSPKPCYRKKQFPKSRGCDMANKENELACAGNLPAKLHDSRTHLLNSSDSGSSQTEGPSSKYSGFFSEVSQDHETMAQVLFSRNLRLNVALTFWRRRSISELVAYLVRIQDLGVVVDCLPVLTNSLQEEKPYISVGCCVDLLPLVKSLLKSKYEEYVIVGLNWLQAVIKRWWSELSAHTEKAEDGNIHILKQQLSVLWEQENHLTLVPGYTGNIAKVIQFQLCLVMNIITSLAVFISFDVIYAKLLTDKHLLLSATAQVYHTIFTEV</sequence>
<dbReference type="PANTHER" id="PTHR14682:SF1">
    <property type="entry name" value="KATNB1-LIKE PROTEIN 1"/>
    <property type="match status" value="1"/>
</dbReference>
<dbReference type="Pfam" id="PF13925">
    <property type="entry name" value="Katanin_con80"/>
    <property type="match status" value="1"/>
</dbReference>
<evidence type="ECO:0000256" key="3">
    <source>
        <dbReference type="ARBA" id="ARBA00023212"/>
    </source>
</evidence>
<reference evidence="6" key="1">
    <citation type="submission" date="2025-08" db="UniProtKB">
        <authorList>
            <consortium name="Ensembl"/>
        </authorList>
    </citation>
    <scope>IDENTIFICATION</scope>
</reference>
<evidence type="ECO:0000256" key="1">
    <source>
        <dbReference type="ARBA" id="ARBA00004245"/>
    </source>
</evidence>
<evidence type="ECO:0000259" key="5">
    <source>
        <dbReference type="Pfam" id="PF13925"/>
    </source>
</evidence>
<evidence type="ECO:0000313" key="7">
    <source>
        <dbReference type="Proteomes" id="UP000694551"/>
    </source>
</evidence>
<keyword evidence="2" id="KW-0963">Cytoplasm</keyword>
<evidence type="ECO:0000313" key="6">
    <source>
        <dbReference type="Ensembl" id="ENSSOCP00000016896.1"/>
    </source>
</evidence>
<dbReference type="GO" id="GO:0005856">
    <property type="term" value="C:cytoskeleton"/>
    <property type="evidence" value="ECO:0007669"/>
    <property type="project" value="UniProtKB-SubCell"/>
</dbReference>
<organism evidence="6 7">
    <name type="scientific">Strix occidentalis caurina</name>
    <name type="common">northern spotted owl</name>
    <dbReference type="NCBI Taxonomy" id="311401"/>
    <lineage>
        <taxon>Eukaryota</taxon>
        <taxon>Metazoa</taxon>
        <taxon>Chordata</taxon>
        <taxon>Craniata</taxon>
        <taxon>Vertebrata</taxon>
        <taxon>Euteleostomi</taxon>
        <taxon>Archelosauria</taxon>
        <taxon>Archosauria</taxon>
        <taxon>Dinosauria</taxon>
        <taxon>Saurischia</taxon>
        <taxon>Theropoda</taxon>
        <taxon>Coelurosauria</taxon>
        <taxon>Aves</taxon>
        <taxon>Neognathae</taxon>
        <taxon>Neoaves</taxon>
        <taxon>Telluraves</taxon>
        <taxon>Strigiformes</taxon>
        <taxon>Strigidae</taxon>
        <taxon>Strix</taxon>
    </lineage>
</organism>
<keyword evidence="4" id="KW-0812">Transmembrane</keyword>
<accession>A0A8D0FGQ8</accession>